<dbReference type="InterPro" id="IPR036779">
    <property type="entry name" value="LysM_dom_sf"/>
</dbReference>
<feature type="region of interest" description="Disordered" evidence="1">
    <location>
        <begin position="215"/>
        <end position="360"/>
    </location>
</feature>
<dbReference type="EMBL" id="OCPC01000001">
    <property type="protein sequence ID" value="SOE08846.1"/>
    <property type="molecule type" value="Genomic_DNA"/>
</dbReference>
<sequence length="726" mass="73094">MNKNNAGFLVLLGFAAAIALGAFFLAPSIFKTETEVASVPAPKTNMVDATAPADQPQEAPVQEGLPADAAEAEAGSKPAEATEPAMEGDSFAMPGFDLLRVEPDGSTVIAGKAEPGTTLEIMNGETVIATTEVGSSGDFAVVLDTPLPAGDYQLTLRVTDADGKVRQSEEVATVSVPESADGELLAMVSKPGKASRIITQPKAAPVDDAVEIAAASAPPQNAETAEAAGTGEGADGSQAAATLGSEGAAPAAGEAEARAGTAAAGASESGSEAGTELAAADTSAGNAGAGTQTPALPEASSVLTTSAPQVSGESEGVDEPETAATPDQETEAEDANANAESEVALAAPASDAETAPAPVPADASVRVDAVEIEGDRIFVAGSATAGHQVRVSADGKLIGTDTADETGRFIVEATGELAVGDHFISADMMDKAGETVLLRATVPFNRPEGGALAAVAPAEPAEEVEVADAEPAGEASAPEDLVQHDIAGLSKMRESAFDALSALKQMTSSGQQPDTAEMGAAMEDAVDKLKAASIAELPAGSSAEAQAIAKSMRLQARSALAALAPGADGAVAEDAGSTGTGDEPSPVDRLVTGDLSKMAEALSQAETALAAPADMTDAELAGEEIVAAGPREPGDLGEPGEPKTILQAPLASTPGAVIIRRGDTLWQISRRTYGEGVRYTTIYLANRSQIQNPNRIQPGQVFSVPEEPMENAEEMHKKLLGEAKKR</sequence>
<dbReference type="Proteomes" id="UP000219465">
    <property type="component" value="Unassembled WGS sequence"/>
</dbReference>
<dbReference type="Gene3D" id="3.10.350.10">
    <property type="entry name" value="LysM domain"/>
    <property type="match status" value="1"/>
</dbReference>
<dbReference type="InterPro" id="IPR018392">
    <property type="entry name" value="LysM"/>
</dbReference>
<feature type="region of interest" description="Disordered" evidence="1">
    <location>
        <begin position="47"/>
        <end position="87"/>
    </location>
</feature>
<organism evidence="3 4">
    <name type="scientific">Hoeflea halophila</name>
    <dbReference type="NCBI Taxonomy" id="714899"/>
    <lineage>
        <taxon>Bacteria</taxon>
        <taxon>Pseudomonadati</taxon>
        <taxon>Pseudomonadota</taxon>
        <taxon>Alphaproteobacteria</taxon>
        <taxon>Hyphomicrobiales</taxon>
        <taxon>Rhizobiaceae</taxon>
        <taxon>Hoeflea</taxon>
    </lineage>
</organism>
<feature type="compositionally biased region" description="Low complexity" evidence="1">
    <location>
        <begin position="244"/>
        <end position="290"/>
    </location>
</feature>
<proteinExistence type="predicted"/>
<dbReference type="PROSITE" id="PS51782">
    <property type="entry name" value="LYSM"/>
    <property type="match status" value="1"/>
</dbReference>
<dbReference type="RefSeq" id="WP_097104871.1">
    <property type="nucleotide sequence ID" value="NZ_OCPC01000001.1"/>
</dbReference>
<dbReference type="Pfam" id="PF01476">
    <property type="entry name" value="LysM"/>
    <property type="match status" value="1"/>
</dbReference>
<keyword evidence="4" id="KW-1185">Reference proteome</keyword>
<reference evidence="4" key="1">
    <citation type="submission" date="2017-08" db="EMBL/GenBank/DDBJ databases">
        <authorList>
            <person name="Varghese N."/>
            <person name="Submissions S."/>
        </authorList>
    </citation>
    <scope>NUCLEOTIDE SEQUENCE [LARGE SCALE GENOMIC DNA]</scope>
    <source>
        <strain evidence="4">KCTC 23107</strain>
    </source>
</reference>
<evidence type="ECO:0000313" key="4">
    <source>
        <dbReference type="Proteomes" id="UP000219465"/>
    </source>
</evidence>
<dbReference type="PANTHER" id="PTHR34700">
    <property type="entry name" value="POTASSIUM BINDING PROTEIN KBP"/>
    <property type="match status" value="1"/>
</dbReference>
<feature type="compositionally biased region" description="Polar residues" evidence="1">
    <location>
        <begin position="301"/>
        <end position="312"/>
    </location>
</feature>
<feature type="compositionally biased region" description="Low complexity" evidence="1">
    <location>
        <begin position="335"/>
        <end position="356"/>
    </location>
</feature>
<dbReference type="InterPro" id="IPR013783">
    <property type="entry name" value="Ig-like_fold"/>
</dbReference>
<dbReference type="OrthoDB" id="370541at2"/>
<evidence type="ECO:0000313" key="3">
    <source>
        <dbReference type="EMBL" id="SOE08846.1"/>
    </source>
</evidence>
<gene>
    <name evidence="3" type="ORF">SAMN05877838_0577</name>
</gene>
<name>A0A286HMY5_9HYPH</name>
<dbReference type="PANTHER" id="PTHR34700:SF4">
    <property type="entry name" value="PHAGE-LIKE ELEMENT PBSX PROTEIN XKDP"/>
    <property type="match status" value="1"/>
</dbReference>
<evidence type="ECO:0000259" key="2">
    <source>
        <dbReference type="PROSITE" id="PS51782"/>
    </source>
</evidence>
<feature type="domain" description="LysM" evidence="2">
    <location>
        <begin position="655"/>
        <end position="704"/>
    </location>
</feature>
<dbReference type="CDD" id="cd00118">
    <property type="entry name" value="LysM"/>
    <property type="match status" value="1"/>
</dbReference>
<dbReference type="SMART" id="SM00257">
    <property type="entry name" value="LysM"/>
    <property type="match status" value="1"/>
</dbReference>
<protein>
    <submittedName>
        <fullName evidence="3">LysM domain-containing protein</fullName>
    </submittedName>
</protein>
<dbReference type="InterPro" id="IPR052196">
    <property type="entry name" value="Bact_Kbp"/>
</dbReference>
<dbReference type="Gene3D" id="2.60.40.10">
    <property type="entry name" value="Immunoglobulins"/>
    <property type="match status" value="2"/>
</dbReference>
<dbReference type="AlphaFoldDB" id="A0A286HMY5"/>
<accession>A0A286HMY5</accession>
<evidence type="ECO:0000256" key="1">
    <source>
        <dbReference type="SAM" id="MobiDB-lite"/>
    </source>
</evidence>